<name>A0A2G8KIC6_STIJA</name>
<dbReference type="EMBL" id="MRZV01000563">
    <property type="protein sequence ID" value="PIK47720.1"/>
    <property type="molecule type" value="Genomic_DNA"/>
</dbReference>
<dbReference type="InterPro" id="IPR036872">
    <property type="entry name" value="CH_dom_sf"/>
</dbReference>
<proteinExistence type="inferred from homology"/>
<dbReference type="OrthoDB" id="21607at2759"/>
<dbReference type="AlphaFoldDB" id="A0A2G8KIC6"/>
<organism evidence="4 5">
    <name type="scientific">Stichopus japonicus</name>
    <name type="common">Sea cucumber</name>
    <dbReference type="NCBI Taxonomy" id="307972"/>
    <lineage>
        <taxon>Eukaryota</taxon>
        <taxon>Metazoa</taxon>
        <taxon>Echinodermata</taxon>
        <taxon>Eleutherozoa</taxon>
        <taxon>Echinozoa</taxon>
        <taxon>Holothuroidea</taxon>
        <taxon>Aspidochirotacea</taxon>
        <taxon>Aspidochirotida</taxon>
        <taxon>Stichopodidae</taxon>
        <taxon>Apostichopus</taxon>
    </lineage>
</organism>
<dbReference type="PROSITE" id="PS50021">
    <property type="entry name" value="CH"/>
    <property type="match status" value="1"/>
</dbReference>
<keyword evidence="2" id="KW-0175">Coiled coil</keyword>
<evidence type="ECO:0000313" key="5">
    <source>
        <dbReference type="Proteomes" id="UP000230750"/>
    </source>
</evidence>
<dbReference type="InterPro" id="IPR001715">
    <property type="entry name" value="CH_dom"/>
</dbReference>
<dbReference type="Proteomes" id="UP000230750">
    <property type="component" value="Unassembled WGS sequence"/>
</dbReference>
<dbReference type="SUPFAM" id="SSF47576">
    <property type="entry name" value="Calponin-homology domain, CH-domain"/>
    <property type="match status" value="1"/>
</dbReference>
<dbReference type="CDD" id="cd21199">
    <property type="entry name" value="CH_CYTS"/>
    <property type="match status" value="1"/>
</dbReference>
<reference evidence="4 5" key="1">
    <citation type="journal article" date="2017" name="PLoS Biol.">
        <title>The sea cucumber genome provides insights into morphological evolution and visceral regeneration.</title>
        <authorList>
            <person name="Zhang X."/>
            <person name="Sun L."/>
            <person name="Yuan J."/>
            <person name="Sun Y."/>
            <person name="Gao Y."/>
            <person name="Zhang L."/>
            <person name="Li S."/>
            <person name="Dai H."/>
            <person name="Hamel J.F."/>
            <person name="Liu C."/>
            <person name="Yu Y."/>
            <person name="Liu S."/>
            <person name="Lin W."/>
            <person name="Guo K."/>
            <person name="Jin S."/>
            <person name="Xu P."/>
            <person name="Storey K.B."/>
            <person name="Huan P."/>
            <person name="Zhang T."/>
            <person name="Zhou Y."/>
            <person name="Zhang J."/>
            <person name="Lin C."/>
            <person name="Li X."/>
            <person name="Xing L."/>
            <person name="Huo D."/>
            <person name="Sun M."/>
            <person name="Wang L."/>
            <person name="Mercier A."/>
            <person name="Li F."/>
            <person name="Yang H."/>
            <person name="Xiang J."/>
        </authorList>
    </citation>
    <scope>NUCLEOTIDE SEQUENCE [LARGE SCALE GENOMIC DNA]</scope>
    <source>
        <strain evidence="4">Shaxun</strain>
        <tissue evidence="4">Muscle</tissue>
    </source>
</reference>
<evidence type="ECO:0000313" key="4">
    <source>
        <dbReference type="EMBL" id="PIK47720.1"/>
    </source>
</evidence>
<dbReference type="PANTHER" id="PTHR23167:SF69">
    <property type="entry name" value="FI18193P1"/>
    <property type="match status" value="1"/>
</dbReference>
<dbReference type="SMART" id="SM00033">
    <property type="entry name" value="CH"/>
    <property type="match status" value="1"/>
</dbReference>
<feature type="domain" description="Calponin-homology (CH)" evidence="3">
    <location>
        <begin position="27"/>
        <end position="132"/>
    </location>
</feature>
<dbReference type="Pfam" id="PF00307">
    <property type="entry name" value="CH"/>
    <property type="match status" value="1"/>
</dbReference>
<comment type="caution">
    <text evidence="4">The sequence shown here is derived from an EMBL/GenBank/DDBJ whole genome shotgun (WGS) entry which is preliminary data.</text>
</comment>
<gene>
    <name evidence="4" type="ORF">BSL78_15428</name>
</gene>
<keyword evidence="5" id="KW-1185">Reference proteome</keyword>
<accession>A0A2G8KIC6</accession>
<dbReference type="Gene3D" id="1.10.418.10">
    <property type="entry name" value="Calponin-like domain"/>
    <property type="match status" value="1"/>
</dbReference>
<comment type="similarity">
    <text evidence="1">Belongs to the cytospin-A family.</text>
</comment>
<dbReference type="FunFam" id="1.10.418.10:FF:000020">
    <property type="entry name" value="Cytospin-A isoform 1"/>
    <property type="match status" value="1"/>
</dbReference>
<evidence type="ECO:0000259" key="3">
    <source>
        <dbReference type="PROSITE" id="PS50021"/>
    </source>
</evidence>
<protein>
    <submittedName>
        <fullName evidence="4">Putative cytospin-A-like</fullName>
    </submittedName>
</protein>
<evidence type="ECO:0000256" key="2">
    <source>
        <dbReference type="ARBA" id="ARBA00023054"/>
    </source>
</evidence>
<dbReference type="InterPro" id="IPR050540">
    <property type="entry name" value="F-actin_Monoox_Mical"/>
</dbReference>
<sequence>MLFLYRDSAEIKNDPLSALVNRYGGGGSKRNALLKWCQLKTQGYKGTDVTNFSSSWNDGLAFCALLHNFIPSKIPYDDLNGQDKRRNFTVAFKAAESYGVVSILDIDDMVKMERPDWQSILAYVTNIYKKFGT</sequence>
<dbReference type="STRING" id="307972.A0A2G8KIC6"/>
<evidence type="ECO:0000256" key="1">
    <source>
        <dbReference type="ARBA" id="ARBA00009452"/>
    </source>
</evidence>
<dbReference type="PANTHER" id="PTHR23167">
    <property type="entry name" value="CALPONIN HOMOLOGY DOMAIN-CONTAINING PROTEIN DDB_G0272472-RELATED"/>
    <property type="match status" value="1"/>
</dbReference>